<accession>G4NRF3</accession>
<organism evidence="1 2">
    <name type="scientific">Bacillus spizizenii (strain DSM 15029 / JCM 12233 / NBRC 101239 / NRRL B-23049 / TU-B-10)</name>
    <name type="common">Bacillus subtilis subsp. spizizenii</name>
    <dbReference type="NCBI Taxonomy" id="1052585"/>
    <lineage>
        <taxon>Bacteria</taxon>
        <taxon>Bacillati</taxon>
        <taxon>Bacillota</taxon>
        <taxon>Bacilli</taxon>
        <taxon>Bacillales</taxon>
        <taxon>Bacillaceae</taxon>
        <taxon>Bacillus</taxon>
    </lineage>
</organism>
<reference evidence="1 2" key="1">
    <citation type="journal article" date="2012" name="J. Bacteriol.">
        <title>Whole-genome sequences of Bacillus subtilis and close relatives.</title>
        <authorList>
            <person name="Earl A.M."/>
            <person name="Eppinger M."/>
            <person name="Fricke W.F."/>
            <person name="Rosovitz M.J."/>
            <person name="Rasko D.A."/>
            <person name="Daugherty S."/>
            <person name="Losick R."/>
            <person name="Kolter R."/>
            <person name="Ravel J."/>
        </authorList>
    </citation>
    <scope>NUCLEOTIDE SEQUENCE [LARGE SCALE GENOMIC DNA]</scope>
    <source>
        <strain evidence="2">DSM 15029 / JCM 12233 / NBRC 101239 / NRRL B-23049 / TU-B-10</strain>
    </source>
</reference>
<dbReference type="AlphaFoldDB" id="G4NRF3"/>
<keyword evidence="2" id="KW-1185">Reference proteome</keyword>
<name>G4NRF3_BACS4</name>
<dbReference type="EMBL" id="CP002905">
    <property type="protein sequence ID" value="AEP85783.1"/>
    <property type="molecule type" value="Genomic_DNA"/>
</dbReference>
<dbReference type="Proteomes" id="UP000002651">
    <property type="component" value="Chromosome"/>
</dbReference>
<evidence type="ECO:0000313" key="2">
    <source>
        <dbReference type="Proteomes" id="UP000002651"/>
    </source>
</evidence>
<gene>
    <name evidence="1" type="ordered locus">GYO_1107</name>
</gene>
<sequence length="39" mass="4425">MITQGEKQAAGERLLPLVVCFFTVELIKSYSTHNLFLVK</sequence>
<evidence type="ECO:0000313" key="1">
    <source>
        <dbReference type="EMBL" id="AEP85783.1"/>
    </source>
</evidence>
<protein>
    <submittedName>
        <fullName evidence="1">Uncharacterized protein</fullName>
    </submittedName>
</protein>
<proteinExistence type="predicted"/>
<dbReference type="HOGENOM" id="CLU_3304981_0_0_9"/>
<dbReference type="KEGG" id="bst:GYO_1107"/>